<dbReference type="InterPro" id="IPR057271">
    <property type="entry name" value="YagK_YfjJ_C"/>
</dbReference>
<accession>A0A208ZMV9</accession>
<name>A0A208ZMV9_YERIN</name>
<protein>
    <recommendedName>
        <fullName evidence="1">YagK/YfjJ C-terminal domain-containing protein</fullName>
    </recommendedName>
</protein>
<dbReference type="EMBL" id="NHOI01000039">
    <property type="protein sequence ID" value="OVZ81703.1"/>
    <property type="molecule type" value="Genomic_DNA"/>
</dbReference>
<dbReference type="Pfam" id="PF11726">
    <property type="entry name" value="YagK_YfjJ_C"/>
    <property type="match status" value="1"/>
</dbReference>
<comment type="caution">
    <text evidence="2">The sequence shown here is derived from an EMBL/GenBank/DDBJ whole genome shotgun (WGS) entry which is preliminary data.</text>
</comment>
<evidence type="ECO:0000259" key="1">
    <source>
        <dbReference type="Pfam" id="PF11726"/>
    </source>
</evidence>
<sequence length="348" mass="40389">MSGVVMDLNVYLEVLSSPIKQYELNESKVPMGMDYDDLNCLMSQVKRLVYISQAMKVPVSEREAVVNNMATSKGVFTAIQVSLGQRDMIGIRALHPIMDLFNRLVKELLFNNMIMEEYFVTQPQINAVSTLLYRFSDETDRAEYQKKRANFLRAATKNQSSAMHYVNQLFEQYAKLLVVRVDFSYKNEHKRQMTGTIAQQHRERFFRNAKANKLFDHMVGYIWKLEYGERRGFHYHMLFFFDGANVRQDITLARLIGEYWSLNITAGAGIYYNCNLFKADYDKLGIGMIAYSDLQMREVLQVVIEYLTKIDEFVRLALPENARAFGRGEIVSPEGNKLGRPRLHNKQA</sequence>
<gene>
    <name evidence="2" type="ORF">CBW57_21030</name>
</gene>
<reference evidence="2 3" key="1">
    <citation type="submission" date="2017-05" db="EMBL/GenBank/DDBJ databases">
        <title>Whole genome sequencing of Yersinia kristensenii.</title>
        <authorList>
            <person name="Campioni F."/>
        </authorList>
    </citation>
    <scope>NUCLEOTIDE SEQUENCE [LARGE SCALE GENOMIC DNA]</scope>
    <source>
        <strain evidence="2 3">CFSAN060536</strain>
    </source>
</reference>
<feature type="domain" description="YagK/YfjJ C-terminal" evidence="1">
    <location>
        <begin position="170"/>
        <end position="327"/>
    </location>
</feature>
<proteinExistence type="predicted"/>
<dbReference type="Proteomes" id="UP000196440">
    <property type="component" value="Unassembled WGS sequence"/>
</dbReference>
<evidence type="ECO:0000313" key="2">
    <source>
        <dbReference type="EMBL" id="OVZ81703.1"/>
    </source>
</evidence>
<evidence type="ECO:0000313" key="3">
    <source>
        <dbReference type="Proteomes" id="UP000196440"/>
    </source>
</evidence>
<dbReference type="AlphaFoldDB" id="A0A208ZMV9"/>
<organism evidence="2 3">
    <name type="scientific">Yersinia intermedia</name>
    <dbReference type="NCBI Taxonomy" id="631"/>
    <lineage>
        <taxon>Bacteria</taxon>
        <taxon>Pseudomonadati</taxon>
        <taxon>Pseudomonadota</taxon>
        <taxon>Gammaproteobacteria</taxon>
        <taxon>Enterobacterales</taxon>
        <taxon>Yersiniaceae</taxon>
        <taxon>Yersinia</taxon>
    </lineage>
</organism>